<dbReference type="GO" id="GO:0055085">
    <property type="term" value="P:transmembrane transport"/>
    <property type="evidence" value="ECO:0007669"/>
    <property type="project" value="InterPro"/>
</dbReference>
<feature type="transmembrane region" description="Helical" evidence="7">
    <location>
        <begin position="58"/>
        <end position="77"/>
    </location>
</feature>
<dbReference type="AlphaFoldDB" id="A0A3D8P2M8"/>
<keyword evidence="10" id="KW-1185">Reference proteome</keyword>
<dbReference type="InterPro" id="IPR035906">
    <property type="entry name" value="MetI-like_sf"/>
</dbReference>
<feature type="transmembrane region" description="Helical" evidence="7">
    <location>
        <begin position="7"/>
        <end position="27"/>
    </location>
</feature>
<evidence type="ECO:0000256" key="3">
    <source>
        <dbReference type="ARBA" id="ARBA00022475"/>
    </source>
</evidence>
<keyword evidence="2 7" id="KW-0813">Transport</keyword>
<evidence type="ECO:0000313" key="10">
    <source>
        <dbReference type="Proteomes" id="UP000256329"/>
    </source>
</evidence>
<dbReference type="Proteomes" id="UP000256329">
    <property type="component" value="Unassembled WGS sequence"/>
</dbReference>
<keyword evidence="5 7" id="KW-1133">Transmembrane helix</keyword>
<evidence type="ECO:0000256" key="6">
    <source>
        <dbReference type="ARBA" id="ARBA00023136"/>
    </source>
</evidence>
<comment type="similarity">
    <text evidence="7">Belongs to the binding-protein-dependent transport system permease family.</text>
</comment>
<evidence type="ECO:0000256" key="4">
    <source>
        <dbReference type="ARBA" id="ARBA00022692"/>
    </source>
</evidence>
<dbReference type="PANTHER" id="PTHR30183">
    <property type="entry name" value="MOLYBDENUM TRANSPORT SYSTEM PERMEASE PROTEIN MODB"/>
    <property type="match status" value="1"/>
</dbReference>
<keyword evidence="6 7" id="KW-0472">Membrane</keyword>
<keyword evidence="3" id="KW-1003">Cell membrane</keyword>
<evidence type="ECO:0000256" key="7">
    <source>
        <dbReference type="RuleBase" id="RU363032"/>
    </source>
</evidence>
<feature type="transmembrane region" description="Helical" evidence="7">
    <location>
        <begin position="127"/>
        <end position="147"/>
    </location>
</feature>
<gene>
    <name evidence="9" type="ORF">DXX99_10600</name>
</gene>
<evidence type="ECO:0000256" key="1">
    <source>
        <dbReference type="ARBA" id="ARBA00004651"/>
    </source>
</evidence>
<reference evidence="9 10" key="1">
    <citation type="submission" date="2018-08" db="EMBL/GenBank/DDBJ databases">
        <title>Form III RuBisCO-mediated autotrophy in Thermodesulfobium bacteria.</title>
        <authorList>
            <person name="Toshchakov S.V."/>
            <person name="Kublanov I.V."/>
            <person name="Frolov E."/>
            <person name="Bonch-Osmolovskaya E.A."/>
            <person name="Tourova T.P."/>
            <person name="Chernych N.A."/>
            <person name="Lebedinsky A.V."/>
        </authorList>
    </citation>
    <scope>NUCLEOTIDE SEQUENCE [LARGE SCALE GENOMIC DNA]</scope>
    <source>
        <strain evidence="9 10">SR</strain>
    </source>
</reference>
<evidence type="ECO:0000259" key="8">
    <source>
        <dbReference type="PROSITE" id="PS50928"/>
    </source>
</evidence>
<dbReference type="EMBL" id="QSLN01000032">
    <property type="protein sequence ID" value="RDV80714.1"/>
    <property type="molecule type" value="Genomic_DNA"/>
</dbReference>
<evidence type="ECO:0000256" key="5">
    <source>
        <dbReference type="ARBA" id="ARBA00022989"/>
    </source>
</evidence>
<protein>
    <submittedName>
        <fullName evidence="9">ABC transporter permease subunit</fullName>
    </submittedName>
</protein>
<feature type="transmembrane region" description="Helical" evidence="7">
    <location>
        <begin position="89"/>
        <end position="115"/>
    </location>
</feature>
<feature type="transmembrane region" description="Helical" evidence="7">
    <location>
        <begin position="168"/>
        <end position="188"/>
    </location>
</feature>
<dbReference type="SUPFAM" id="SSF161098">
    <property type="entry name" value="MetI-like"/>
    <property type="match status" value="1"/>
</dbReference>
<sequence length="268" mass="29070">MRGKDQIYWISLVGGGLVLFFLLYPLLHAFWVTNPSILAQTCRDREVINSLLTSFKTASAATSIATVTGVPFAYLLARREFKGKKIVEGLIDLPVVIPHTVAGIILLMATSPYTWLGSFLKRAGLDFVGTCTGITIAMLFVSFPFLLNAARDAFAGVPVRLEFVARTLGAGPLAVFFTVTLPLAWRGILTGMILTWARAVSEFGAVIILAYHPRTAPILIYERFETYGLAYAQPIAVLLLLVSLFVFVLARLVAGGKDSRAGSQQPGS</sequence>
<dbReference type="PANTHER" id="PTHR30183:SF3">
    <property type="entry name" value="MOLYBDENUM TRANSPORT SYSTEM PERMEASE PROTEIN MODB"/>
    <property type="match status" value="1"/>
</dbReference>
<dbReference type="PROSITE" id="PS50928">
    <property type="entry name" value="ABC_TM1"/>
    <property type="match status" value="1"/>
</dbReference>
<accession>A0A3D8P2M8</accession>
<dbReference type="OrthoDB" id="9795403at2"/>
<name>A0A3D8P2M8_9THEO</name>
<comment type="subcellular location">
    <subcellularLocation>
        <location evidence="1 7">Cell membrane</location>
        <topology evidence="1 7">Multi-pass membrane protein</topology>
    </subcellularLocation>
</comment>
<evidence type="ECO:0000256" key="2">
    <source>
        <dbReference type="ARBA" id="ARBA00022448"/>
    </source>
</evidence>
<feature type="transmembrane region" description="Helical" evidence="7">
    <location>
        <begin position="231"/>
        <end position="254"/>
    </location>
</feature>
<keyword evidence="4 7" id="KW-0812">Transmembrane</keyword>
<comment type="caution">
    <text evidence="9">The sequence shown here is derived from an EMBL/GenBank/DDBJ whole genome shotgun (WGS) entry which is preliminary data.</text>
</comment>
<proteinExistence type="inferred from homology"/>
<dbReference type="GO" id="GO:0005886">
    <property type="term" value="C:plasma membrane"/>
    <property type="evidence" value="ECO:0007669"/>
    <property type="project" value="UniProtKB-SubCell"/>
</dbReference>
<dbReference type="InterPro" id="IPR000515">
    <property type="entry name" value="MetI-like"/>
</dbReference>
<dbReference type="CDD" id="cd06261">
    <property type="entry name" value="TM_PBP2"/>
    <property type="match status" value="1"/>
</dbReference>
<evidence type="ECO:0000313" key="9">
    <source>
        <dbReference type="EMBL" id="RDV80714.1"/>
    </source>
</evidence>
<dbReference type="RefSeq" id="WP_115793450.1">
    <property type="nucleotide sequence ID" value="NZ_QSLN01000032.1"/>
</dbReference>
<organism evidence="9 10">
    <name type="scientific">Ammonifex thiophilus</name>
    <dbReference type="NCBI Taxonomy" id="444093"/>
    <lineage>
        <taxon>Bacteria</taxon>
        <taxon>Bacillati</taxon>
        <taxon>Bacillota</taxon>
        <taxon>Clostridia</taxon>
        <taxon>Thermoanaerobacterales</taxon>
        <taxon>Thermoanaerobacteraceae</taxon>
        <taxon>Ammonifex</taxon>
    </lineage>
</organism>
<dbReference type="Pfam" id="PF00528">
    <property type="entry name" value="BPD_transp_1"/>
    <property type="match status" value="1"/>
</dbReference>
<dbReference type="Gene3D" id="1.10.3720.10">
    <property type="entry name" value="MetI-like"/>
    <property type="match status" value="1"/>
</dbReference>
<feature type="domain" description="ABC transmembrane type-1" evidence="8">
    <location>
        <begin position="51"/>
        <end position="250"/>
    </location>
</feature>